<dbReference type="Gene3D" id="3.40.50.1820">
    <property type="entry name" value="alpha/beta hydrolase"/>
    <property type="match status" value="1"/>
</dbReference>
<dbReference type="InterPro" id="IPR013595">
    <property type="entry name" value="Pept_S33_TAP-like_C"/>
</dbReference>
<comment type="similarity">
    <text evidence="1">Belongs to the peptidase S33 family.</text>
</comment>
<dbReference type="EMBL" id="DXDC01000298">
    <property type="protein sequence ID" value="HIY66560.1"/>
    <property type="molecule type" value="Genomic_DNA"/>
</dbReference>
<feature type="domain" description="Peptidase S33 tripeptidyl aminopeptidase-like C-terminal" evidence="4">
    <location>
        <begin position="421"/>
        <end position="509"/>
    </location>
</feature>
<dbReference type="AlphaFoldDB" id="A0A9D2CAL6"/>
<gene>
    <name evidence="5" type="ORF">H9830_09815</name>
</gene>
<proteinExistence type="inferred from homology"/>
<reference evidence="5" key="1">
    <citation type="journal article" date="2021" name="PeerJ">
        <title>Extensive microbial diversity within the chicken gut microbiome revealed by metagenomics and culture.</title>
        <authorList>
            <person name="Gilroy R."/>
            <person name="Ravi A."/>
            <person name="Getino M."/>
            <person name="Pursley I."/>
            <person name="Horton D.L."/>
            <person name="Alikhan N.F."/>
            <person name="Baker D."/>
            <person name="Gharbi K."/>
            <person name="Hall N."/>
            <person name="Watson M."/>
            <person name="Adriaenssens E.M."/>
            <person name="Foster-Nyarko E."/>
            <person name="Jarju S."/>
            <person name="Secka A."/>
            <person name="Antonio M."/>
            <person name="Oren A."/>
            <person name="Chaudhuri R.R."/>
            <person name="La Ragione R."/>
            <person name="Hildebrand F."/>
            <person name="Pallen M.J."/>
        </authorList>
    </citation>
    <scope>NUCLEOTIDE SEQUENCE</scope>
    <source>
        <strain evidence="5">ChiGjej1B1-98</strain>
    </source>
</reference>
<evidence type="ECO:0000256" key="2">
    <source>
        <dbReference type="ARBA" id="ARBA00022729"/>
    </source>
</evidence>
<accession>A0A9D2CAL6</accession>
<name>A0A9D2CAL6_9MICO</name>
<protein>
    <submittedName>
        <fullName evidence="5">Alpha/beta hydrolase</fullName>
    </submittedName>
</protein>
<evidence type="ECO:0000259" key="4">
    <source>
        <dbReference type="Pfam" id="PF08386"/>
    </source>
</evidence>
<evidence type="ECO:0000313" key="5">
    <source>
        <dbReference type="EMBL" id="HIY66560.1"/>
    </source>
</evidence>
<dbReference type="PANTHER" id="PTHR43248:SF29">
    <property type="entry name" value="TRIPEPTIDYL AMINOPEPTIDASE"/>
    <property type="match status" value="1"/>
</dbReference>
<evidence type="ECO:0000313" key="6">
    <source>
        <dbReference type="Proteomes" id="UP000824005"/>
    </source>
</evidence>
<dbReference type="InterPro" id="IPR029058">
    <property type="entry name" value="AB_hydrolase_fold"/>
</dbReference>
<dbReference type="Proteomes" id="UP000824005">
    <property type="component" value="Unassembled WGS sequence"/>
</dbReference>
<dbReference type="SUPFAM" id="SSF53474">
    <property type="entry name" value="alpha/beta-Hydrolases"/>
    <property type="match status" value="1"/>
</dbReference>
<comment type="caution">
    <text evidence="5">The sequence shown here is derived from an EMBL/GenBank/DDBJ whole genome shotgun (WGS) entry which is preliminary data.</text>
</comment>
<sequence length="513" mass="55139">MAAASLTLSGCIFLPAVVSSPSPTDPDDNGFDSTEGVDEGLESFYAQEVDWQNCGDGQRCAVITAPMDWFNPDPDKTVEVHMIVKEAQGGNAIGDLLYNPGGPGASGYDYVQQFAEYLVPPEILEQYNLVGFDPRGVSRSSPITCYDDPSTLYERVFTVGDSEDYEGVDWLSDEGLDISREASREFSEACETYTGEAIGYYGTEQAASDMDLMRALLGNDKLDYYGVSYGTLLGATYAGLFPDNVGRFVLDAATDPTAGGVESTLFQARGFELAMGNFLEVCMGESDCPIDADDRQEALDEMTELFDELDDDPISGSNDRYLTSGSFFIAVAANLYAEFQWPTLKTIIADVQNGEPESALSAVEGYYGVNPDGTFADNSYEALIGINCLDNVPEDDYDTVRADAERVQDEAPTVGRFFVGLSSCLDWPNAGSRSLDPITAPGADPIIVIGGLNDPATHYDESVALADMLESGILITVADEGHGQYGNGNMCVDEPVNDYLLNGNAPSGDIDNC</sequence>
<dbReference type="GO" id="GO:0016787">
    <property type="term" value="F:hydrolase activity"/>
    <property type="evidence" value="ECO:0007669"/>
    <property type="project" value="UniProtKB-KW"/>
</dbReference>
<evidence type="ECO:0000256" key="1">
    <source>
        <dbReference type="ARBA" id="ARBA00010088"/>
    </source>
</evidence>
<keyword evidence="2" id="KW-0732">Signal</keyword>
<dbReference type="InterPro" id="IPR051601">
    <property type="entry name" value="Serine_prot/Carboxylest_S33"/>
</dbReference>
<reference evidence="5" key="2">
    <citation type="submission" date="2021-04" db="EMBL/GenBank/DDBJ databases">
        <authorList>
            <person name="Gilroy R."/>
        </authorList>
    </citation>
    <scope>NUCLEOTIDE SEQUENCE</scope>
    <source>
        <strain evidence="5">ChiGjej1B1-98</strain>
    </source>
</reference>
<dbReference type="Pfam" id="PF08386">
    <property type="entry name" value="Abhydrolase_4"/>
    <property type="match status" value="1"/>
</dbReference>
<evidence type="ECO:0000256" key="3">
    <source>
        <dbReference type="ARBA" id="ARBA00022801"/>
    </source>
</evidence>
<dbReference type="PANTHER" id="PTHR43248">
    <property type="entry name" value="2-SUCCINYL-6-HYDROXY-2,4-CYCLOHEXADIENE-1-CARBOXYLATE SYNTHASE"/>
    <property type="match status" value="1"/>
</dbReference>
<keyword evidence="3 5" id="KW-0378">Hydrolase</keyword>
<organism evidence="5 6">
    <name type="scientific">Candidatus Agrococcus pullicola</name>
    <dbReference type="NCBI Taxonomy" id="2838429"/>
    <lineage>
        <taxon>Bacteria</taxon>
        <taxon>Bacillati</taxon>
        <taxon>Actinomycetota</taxon>
        <taxon>Actinomycetes</taxon>
        <taxon>Micrococcales</taxon>
        <taxon>Microbacteriaceae</taxon>
        <taxon>Agrococcus</taxon>
    </lineage>
</organism>